<dbReference type="AlphaFoldDB" id="A0A2T3MEH3"/>
<dbReference type="PIRSF" id="PIRSF029826">
    <property type="entry name" value="UCP029826_pph"/>
    <property type="match status" value="1"/>
</dbReference>
<protein>
    <submittedName>
        <fullName evidence="1">Nucleotide pyrophosphohydrolase</fullName>
    </submittedName>
</protein>
<dbReference type="GO" id="GO:0047840">
    <property type="term" value="F:dCTP diphosphatase activity"/>
    <property type="evidence" value="ECO:0007669"/>
    <property type="project" value="TreeGrafter"/>
</dbReference>
<dbReference type="SUPFAM" id="SSF101386">
    <property type="entry name" value="all-alpha NTP pyrophosphatases"/>
    <property type="match status" value="1"/>
</dbReference>
<gene>
    <name evidence="1" type="ORF">CTM89_04470</name>
</gene>
<name>A0A2T3MEH3_PHOLE</name>
<dbReference type="STRING" id="553611.GCA_001557755_01011"/>
<dbReference type="PANTHER" id="PTHR46523:SF1">
    <property type="entry name" value="DCTP PYROPHOSPHATASE 1"/>
    <property type="match status" value="1"/>
</dbReference>
<dbReference type="Pfam" id="PF12643">
    <property type="entry name" value="MazG-like"/>
    <property type="match status" value="1"/>
</dbReference>
<dbReference type="Gene3D" id="1.10.287.1080">
    <property type="entry name" value="MazG-like"/>
    <property type="match status" value="1"/>
</dbReference>
<dbReference type="GO" id="GO:0005829">
    <property type="term" value="C:cytosol"/>
    <property type="evidence" value="ECO:0007669"/>
    <property type="project" value="TreeGrafter"/>
</dbReference>
<dbReference type="GO" id="GO:0042262">
    <property type="term" value="P:DNA protection"/>
    <property type="evidence" value="ECO:0007669"/>
    <property type="project" value="TreeGrafter"/>
</dbReference>
<dbReference type="OrthoDB" id="9791898at2"/>
<sequence>MSNSSDLLHLKQQLRAFAEQRNWDQFHTPKNLSMALSGEVAEITEIFQWLTPEQSEQLSVEKKLQLEEEIADVMMYLVRLADKCDIDISDACQRKLAKNNEKYPVDKCYGSAKKYNEL</sequence>
<dbReference type="RefSeq" id="WP_045069422.1">
    <property type="nucleotide sequence ID" value="NZ_JZSL01000013.1"/>
</dbReference>
<proteinExistence type="predicted"/>
<comment type="caution">
    <text evidence="1">The sequence shown here is derived from an EMBL/GenBank/DDBJ whole genome shotgun (WGS) entry which is preliminary data.</text>
</comment>
<evidence type="ECO:0000313" key="1">
    <source>
        <dbReference type="EMBL" id="PSV92201.1"/>
    </source>
</evidence>
<keyword evidence="1" id="KW-0378">Hydrolase</keyword>
<evidence type="ECO:0000313" key="2">
    <source>
        <dbReference type="Proteomes" id="UP000240410"/>
    </source>
</evidence>
<dbReference type="PANTHER" id="PTHR46523">
    <property type="entry name" value="DCTP PYROPHOSPHATASE 1"/>
    <property type="match status" value="1"/>
</dbReference>
<reference evidence="1 2" key="1">
    <citation type="submission" date="2018-03" db="EMBL/GenBank/DDBJ databases">
        <title>Whole genome sequencing of Histamine producing bacteria.</title>
        <authorList>
            <person name="Butler K."/>
        </authorList>
    </citation>
    <scope>NUCLEOTIDE SEQUENCE [LARGE SCALE GENOMIC DNA]</scope>
    <source>
        <strain evidence="1 2">ATCC 33979</strain>
    </source>
</reference>
<dbReference type="CDD" id="cd11537">
    <property type="entry name" value="NTP-PPase_RS21-C6_like"/>
    <property type="match status" value="1"/>
</dbReference>
<dbReference type="InterPro" id="IPR025984">
    <property type="entry name" value="DCTPP"/>
</dbReference>
<accession>A0A2T3MEH3</accession>
<organism evidence="1 2">
    <name type="scientific">Photobacterium leiognathi</name>
    <dbReference type="NCBI Taxonomy" id="553611"/>
    <lineage>
        <taxon>Bacteria</taxon>
        <taxon>Pseudomonadati</taxon>
        <taxon>Pseudomonadota</taxon>
        <taxon>Gammaproteobacteria</taxon>
        <taxon>Vibrionales</taxon>
        <taxon>Vibrionaceae</taxon>
        <taxon>Photobacterium</taxon>
    </lineage>
</organism>
<dbReference type="EMBL" id="PYOJ01000004">
    <property type="protein sequence ID" value="PSV92201.1"/>
    <property type="molecule type" value="Genomic_DNA"/>
</dbReference>
<dbReference type="GO" id="GO:0006253">
    <property type="term" value="P:dCTP catabolic process"/>
    <property type="evidence" value="ECO:0007669"/>
    <property type="project" value="TreeGrafter"/>
</dbReference>
<dbReference type="InterPro" id="IPR052555">
    <property type="entry name" value="dCTP_Pyrophosphatase"/>
</dbReference>
<dbReference type="Proteomes" id="UP000240410">
    <property type="component" value="Unassembled WGS sequence"/>
</dbReference>